<dbReference type="RefSeq" id="WP_386063895.1">
    <property type="nucleotide sequence ID" value="NZ_JBHTKL010000006.1"/>
</dbReference>
<dbReference type="InterPro" id="IPR004837">
    <property type="entry name" value="NaCa_Exmemb"/>
</dbReference>
<comment type="caution">
    <text evidence="7">The sequence shown here is derived from an EMBL/GenBank/DDBJ whole genome shotgun (WGS) entry which is preliminary data.</text>
</comment>
<dbReference type="Pfam" id="PF01699">
    <property type="entry name" value="Na_Ca_ex"/>
    <property type="match status" value="2"/>
</dbReference>
<keyword evidence="4 5" id="KW-0472">Membrane</keyword>
<sequence length="326" mass="34976">MTWIYIMIFIVSAIVSAFAAVQLSKHADTISKQTKLGGVLIGTIFLAVATSLPELTATIPASLIGSADIAVGNGLGSVLFNIFFLFLLDLHFRNKRLFLRVSHTHIYTGVVALLLCTVTGIGLAANLSISALNIGLISFIIAFIYIGGMWFLSKTEKPEATEEADTLLTTDSTVRQTVKKFILFAFVIFVFGSALSLTGDAIAKNTGMSTSTVGSILVALATSIPDAMGVYTALRLSNVNLAIGTILGSNVFNILVIAIGDVFYLKGDIWQDTSSDLMYMSIVGFILTALVMLITKRDRTRNTFTYSLPSAVAVVTYLIVVGYIII</sequence>
<dbReference type="Proteomes" id="UP001596990">
    <property type="component" value="Unassembled WGS sequence"/>
</dbReference>
<evidence type="ECO:0000259" key="6">
    <source>
        <dbReference type="Pfam" id="PF01699"/>
    </source>
</evidence>
<dbReference type="EMBL" id="JBHTKL010000006">
    <property type="protein sequence ID" value="MFD1021086.1"/>
    <property type="molecule type" value="Genomic_DNA"/>
</dbReference>
<feature type="transmembrane region" description="Helical" evidence="5">
    <location>
        <begin position="6"/>
        <end position="24"/>
    </location>
</feature>
<feature type="transmembrane region" description="Helical" evidence="5">
    <location>
        <begin position="181"/>
        <end position="203"/>
    </location>
</feature>
<evidence type="ECO:0000256" key="3">
    <source>
        <dbReference type="ARBA" id="ARBA00022989"/>
    </source>
</evidence>
<dbReference type="PANTHER" id="PTHR10846:SF8">
    <property type="entry name" value="INNER MEMBRANE PROTEIN YRBG"/>
    <property type="match status" value="1"/>
</dbReference>
<feature type="transmembrane region" description="Helical" evidence="5">
    <location>
        <begin position="131"/>
        <end position="152"/>
    </location>
</feature>
<feature type="transmembrane region" description="Helical" evidence="5">
    <location>
        <begin position="215"/>
        <end position="234"/>
    </location>
</feature>
<organism evidence="7 8">
    <name type="scientific">Thalassobacillus hwangdonensis</name>
    <dbReference type="NCBI Taxonomy" id="546108"/>
    <lineage>
        <taxon>Bacteria</taxon>
        <taxon>Bacillati</taxon>
        <taxon>Bacillota</taxon>
        <taxon>Bacilli</taxon>
        <taxon>Bacillales</taxon>
        <taxon>Bacillaceae</taxon>
        <taxon>Thalassobacillus</taxon>
    </lineage>
</organism>
<name>A0ABW3L5I8_9BACI</name>
<evidence type="ECO:0000256" key="5">
    <source>
        <dbReference type="SAM" id="Phobius"/>
    </source>
</evidence>
<keyword evidence="2 5" id="KW-0812">Transmembrane</keyword>
<dbReference type="PANTHER" id="PTHR10846">
    <property type="entry name" value="SODIUM/POTASSIUM/CALCIUM EXCHANGER"/>
    <property type="match status" value="1"/>
</dbReference>
<dbReference type="InterPro" id="IPR004481">
    <property type="entry name" value="K/Na/Ca-exchanger"/>
</dbReference>
<keyword evidence="3 5" id="KW-1133">Transmembrane helix</keyword>
<feature type="transmembrane region" description="Helical" evidence="5">
    <location>
        <begin position="36"/>
        <end position="57"/>
    </location>
</feature>
<feature type="domain" description="Sodium/calcium exchanger membrane region" evidence="6">
    <location>
        <begin position="5"/>
        <end position="146"/>
    </location>
</feature>
<evidence type="ECO:0000313" key="8">
    <source>
        <dbReference type="Proteomes" id="UP001596990"/>
    </source>
</evidence>
<feature type="domain" description="Sodium/calcium exchanger membrane region" evidence="6">
    <location>
        <begin position="181"/>
        <end position="324"/>
    </location>
</feature>
<gene>
    <name evidence="7" type="ORF">ACFQ2J_17990</name>
</gene>
<keyword evidence="8" id="KW-1185">Reference proteome</keyword>
<evidence type="ECO:0000313" key="7">
    <source>
        <dbReference type="EMBL" id="MFD1021086.1"/>
    </source>
</evidence>
<feature type="transmembrane region" description="Helical" evidence="5">
    <location>
        <begin position="241"/>
        <end position="265"/>
    </location>
</feature>
<feature type="transmembrane region" description="Helical" evidence="5">
    <location>
        <begin position="277"/>
        <end position="294"/>
    </location>
</feature>
<evidence type="ECO:0000256" key="1">
    <source>
        <dbReference type="ARBA" id="ARBA00004141"/>
    </source>
</evidence>
<feature type="transmembrane region" description="Helical" evidence="5">
    <location>
        <begin position="306"/>
        <end position="325"/>
    </location>
</feature>
<dbReference type="Gene3D" id="1.20.1420.30">
    <property type="entry name" value="NCX, central ion-binding region"/>
    <property type="match status" value="1"/>
</dbReference>
<feature type="transmembrane region" description="Helical" evidence="5">
    <location>
        <begin position="69"/>
        <end position="92"/>
    </location>
</feature>
<comment type="subcellular location">
    <subcellularLocation>
        <location evidence="1">Membrane</location>
        <topology evidence="1">Multi-pass membrane protein</topology>
    </subcellularLocation>
</comment>
<evidence type="ECO:0000256" key="2">
    <source>
        <dbReference type="ARBA" id="ARBA00022692"/>
    </source>
</evidence>
<reference evidence="8" key="1">
    <citation type="journal article" date="2019" name="Int. J. Syst. Evol. Microbiol.">
        <title>The Global Catalogue of Microorganisms (GCM) 10K type strain sequencing project: providing services to taxonomists for standard genome sequencing and annotation.</title>
        <authorList>
            <consortium name="The Broad Institute Genomics Platform"/>
            <consortium name="The Broad Institute Genome Sequencing Center for Infectious Disease"/>
            <person name="Wu L."/>
            <person name="Ma J."/>
        </authorList>
    </citation>
    <scope>NUCLEOTIDE SEQUENCE [LARGE SCALE GENOMIC DNA]</scope>
    <source>
        <strain evidence="8">CCUG 56607</strain>
    </source>
</reference>
<accession>A0ABW3L5I8</accession>
<feature type="transmembrane region" description="Helical" evidence="5">
    <location>
        <begin position="104"/>
        <end position="125"/>
    </location>
</feature>
<evidence type="ECO:0000256" key="4">
    <source>
        <dbReference type="ARBA" id="ARBA00023136"/>
    </source>
</evidence>
<proteinExistence type="predicted"/>
<protein>
    <submittedName>
        <fullName evidence="7">Sodium:calcium antiporter</fullName>
    </submittedName>
</protein>
<dbReference type="InterPro" id="IPR044880">
    <property type="entry name" value="NCX_ion-bd_dom_sf"/>
</dbReference>